<organism evidence="1 2">
    <name type="scientific">Oryza sativa subsp. indica</name>
    <name type="common">Rice</name>
    <dbReference type="NCBI Taxonomy" id="39946"/>
    <lineage>
        <taxon>Eukaryota</taxon>
        <taxon>Viridiplantae</taxon>
        <taxon>Streptophyta</taxon>
        <taxon>Embryophyta</taxon>
        <taxon>Tracheophyta</taxon>
        <taxon>Spermatophyta</taxon>
        <taxon>Magnoliopsida</taxon>
        <taxon>Liliopsida</taxon>
        <taxon>Poales</taxon>
        <taxon>Poaceae</taxon>
        <taxon>BOP clade</taxon>
        <taxon>Oryzoideae</taxon>
        <taxon>Oryzeae</taxon>
        <taxon>Oryzinae</taxon>
        <taxon>Oryza</taxon>
        <taxon>Oryza sativa</taxon>
    </lineage>
</organism>
<proteinExistence type="predicted"/>
<dbReference type="HOGENOM" id="CLU_056645_0_0_1"/>
<evidence type="ECO:0000313" key="1">
    <source>
        <dbReference type="EMBL" id="EAY74505.1"/>
    </source>
</evidence>
<dbReference type="Gramene" id="BGIOSGA003749-TA">
    <property type="protein sequence ID" value="BGIOSGA003749-PA"/>
    <property type="gene ID" value="BGIOSGA003749"/>
</dbReference>
<dbReference type="AlphaFoldDB" id="A2WRA9"/>
<dbReference type="EMBL" id="CM000126">
    <property type="protein sequence ID" value="EAY74505.1"/>
    <property type="molecule type" value="Genomic_DNA"/>
</dbReference>
<keyword evidence="2" id="KW-1185">Reference proteome</keyword>
<reference evidence="1 2" key="1">
    <citation type="journal article" date="2005" name="PLoS Biol.">
        <title>The genomes of Oryza sativa: a history of duplications.</title>
        <authorList>
            <person name="Yu J."/>
            <person name="Wang J."/>
            <person name="Lin W."/>
            <person name="Li S."/>
            <person name="Li H."/>
            <person name="Zhou J."/>
            <person name="Ni P."/>
            <person name="Dong W."/>
            <person name="Hu S."/>
            <person name="Zeng C."/>
            <person name="Zhang J."/>
            <person name="Zhang Y."/>
            <person name="Li R."/>
            <person name="Xu Z."/>
            <person name="Li S."/>
            <person name="Li X."/>
            <person name="Zheng H."/>
            <person name="Cong L."/>
            <person name="Lin L."/>
            <person name="Yin J."/>
            <person name="Geng J."/>
            <person name="Li G."/>
            <person name="Shi J."/>
            <person name="Liu J."/>
            <person name="Lv H."/>
            <person name="Li J."/>
            <person name="Wang J."/>
            <person name="Deng Y."/>
            <person name="Ran L."/>
            <person name="Shi X."/>
            <person name="Wang X."/>
            <person name="Wu Q."/>
            <person name="Li C."/>
            <person name="Ren X."/>
            <person name="Wang J."/>
            <person name="Wang X."/>
            <person name="Li D."/>
            <person name="Liu D."/>
            <person name="Zhang X."/>
            <person name="Ji Z."/>
            <person name="Zhao W."/>
            <person name="Sun Y."/>
            <person name="Zhang Z."/>
            <person name="Bao J."/>
            <person name="Han Y."/>
            <person name="Dong L."/>
            <person name="Ji J."/>
            <person name="Chen P."/>
            <person name="Wu S."/>
            <person name="Liu J."/>
            <person name="Xiao Y."/>
            <person name="Bu D."/>
            <person name="Tan J."/>
            <person name="Yang L."/>
            <person name="Ye C."/>
            <person name="Zhang J."/>
            <person name="Xu J."/>
            <person name="Zhou Y."/>
            <person name="Yu Y."/>
            <person name="Zhang B."/>
            <person name="Zhuang S."/>
            <person name="Wei H."/>
            <person name="Liu B."/>
            <person name="Lei M."/>
            <person name="Yu H."/>
            <person name="Li Y."/>
            <person name="Xu H."/>
            <person name="Wei S."/>
            <person name="He X."/>
            <person name="Fang L."/>
            <person name="Zhang Z."/>
            <person name="Zhang Y."/>
            <person name="Huang X."/>
            <person name="Su Z."/>
            <person name="Tong W."/>
            <person name="Li J."/>
            <person name="Tong Z."/>
            <person name="Li S."/>
            <person name="Ye J."/>
            <person name="Wang L."/>
            <person name="Fang L."/>
            <person name="Lei T."/>
            <person name="Chen C."/>
            <person name="Chen H."/>
            <person name="Xu Z."/>
            <person name="Li H."/>
            <person name="Huang H."/>
            <person name="Zhang F."/>
            <person name="Xu H."/>
            <person name="Li N."/>
            <person name="Zhao C."/>
            <person name="Li S."/>
            <person name="Dong L."/>
            <person name="Huang Y."/>
            <person name="Li L."/>
            <person name="Xi Y."/>
            <person name="Qi Q."/>
            <person name="Li W."/>
            <person name="Zhang B."/>
            <person name="Hu W."/>
            <person name="Zhang Y."/>
            <person name="Tian X."/>
            <person name="Jiao Y."/>
            <person name="Liang X."/>
            <person name="Jin J."/>
            <person name="Gao L."/>
            <person name="Zheng W."/>
            <person name="Hao B."/>
            <person name="Liu S."/>
            <person name="Wang W."/>
            <person name="Yuan L."/>
            <person name="Cao M."/>
            <person name="McDermott J."/>
            <person name="Samudrala R."/>
            <person name="Wang J."/>
            <person name="Wong G.K."/>
            <person name="Yang H."/>
        </authorList>
    </citation>
    <scope>NUCLEOTIDE SEQUENCE [LARGE SCALE GENOMIC DNA]</scope>
    <source>
        <strain evidence="2">cv. 93-11</strain>
    </source>
</reference>
<name>A2WRA9_ORYSI</name>
<dbReference type="OMA" id="GHWRMAS"/>
<accession>A2WRA9</accession>
<evidence type="ECO:0000313" key="2">
    <source>
        <dbReference type="Proteomes" id="UP000007015"/>
    </source>
</evidence>
<dbReference type="Proteomes" id="UP000007015">
    <property type="component" value="Chromosome 1"/>
</dbReference>
<gene>
    <name evidence="1" type="ORF">OsI_02396</name>
</gene>
<sequence length="250" mass="28677">MVKAGWIVRVSSASGLATALVQAENDALAPAYQPLRLRVFIVPYLPPAESPLILSTIEQASIDNSIPGFIVINPNLLETKEKARLDIIEEISRVKNVRDKLFWLFISFRGHWRMASNILEYIDNSLFHSLREKYEEEVRSEMQRLQNDLEKKYHGSQHSVQRIAHEILGITTLSKWEYRKQLPLPAAEDGRTMKKKLKCHAKKLRKLHTKHTLMGVVPLVWAKLEPVPTITSSGRTIKSNTRFTCLEWTA</sequence>
<protein>
    <submittedName>
        <fullName evidence="1">Uncharacterized protein</fullName>
    </submittedName>
</protein>